<dbReference type="EMBL" id="GDID01006305">
    <property type="protein sequence ID" value="JAP90301.1"/>
    <property type="molecule type" value="Transcribed_RNA"/>
</dbReference>
<evidence type="ECO:0000313" key="1">
    <source>
        <dbReference type="EMBL" id="JAP90301.1"/>
    </source>
</evidence>
<name>A0A146K3Z0_9EUKA</name>
<accession>A0A146K3Z0</accession>
<gene>
    <name evidence="1" type="ORF">TPC1_30204</name>
</gene>
<proteinExistence type="predicted"/>
<dbReference type="SUPFAM" id="SSF52047">
    <property type="entry name" value="RNI-like"/>
    <property type="match status" value="1"/>
</dbReference>
<sequence>AYKVQEIKKLPLDAEMLVLAQKQGSQFFDHTAQHVQRGGFGAFGAKTSYNGFEHNTFQQFKNLKIIVSIGLPWRSTINLPTRLQKFIAIKQKYEYFDSNIASDLIISVNFNMGMHLLKYKTLLNYNTQQVRSGFRDSRTTETSLDEIVKELEKLPEAEQIKNLFAQELQIPLQSADKFDELNEIAAFKTLIQLQGYKFAELSKMYQEKFKVSQKLFVEQIFDAPIDIRKRVQFIEQLQPQMSLVFEIVGHRPDFVDLIYGVSKLESSFQKQFWKQFLENPIISLGQKREVLRSFLQRGTMDECAHMLVQLMQSNHPDQLVLIQATLKSGQENNRYRRHTGKSGFGLTRQRDVNDSVEYDLVTRIMATNPELIANILQNNPFGLTDEQQIKLICRSQQPELYLQKMKIEKTVVEVFKTDVPIFKRFQILKKMNLTVRQMIRIILEQLNGEDTSLNRVLDFLYSMQLIEFKEALDDTEQTVVIQNHKLQLLNGALRGEVLQIEPTFPKPTKKKQPPQSAIQVEVKPQPTENQPKMGGFKFNSQPKPFGIQMQAKENGKPHEVQFGQAQNPAVLEIRKANLMIKEALEENKADQGQKLGFQLQQAPVNERPKLGFQQRPSAFGFGLQPKQDAGQGAVFAKQEIQKAEEQDTKKAMKPEFGGMYQQPAAQQQPQLTIQKQPFAAIPKSTKQPQSFGFSTATKMPAEKPQLKLTAQSQQQPVYSQQAEDKKLICPFDLGVEILDLQGQQLQSLEFMAELKNLRVLGLSFNELDESELKHLRANKNLEVLTFVGNKTTDKVFGIVKALFKNLKEAYLTKPENQIQQVLESAEAE</sequence>
<dbReference type="InterPro" id="IPR032675">
    <property type="entry name" value="LRR_dom_sf"/>
</dbReference>
<feature type="non-terminal residue" evidence="1">
    <location>
        <position position="1"/>
    </location>
</feature>
<organism evidence="1">
    <name type="scientific">Trepomonas sp. PC1</name>
    <dbReference type="NCBI Taxonomy" id="1076344"/>
    <lineage>
        <taxon>Eukaryota</taxon>
        <taxon>Metamonada</taxon>
        <taxon>Diplomonadida</taxon>
        <taxon>Hexamitidae</taxon>
        <taxon>Hexamitinae</taxon>
        <taxon>Trepomonas</taxon>
    </lineage>
</organism>
<protein>
    <submittedName>
        <fullName evidence="1">Uncharacterized protein</fullName>
    </submittedName>
</protein>
<dbReference type="AlphaFoldDB" id="A0A146K3Z0"/>
<reference evidence="1" key="1">
    <citation type="submission" date="2015-07" db="EMBL/GenBank/DDBJ databases">
        <title>Adaptation to a free-living lifestyle via gene acquisitions in the diplomonad Trepomonas sp. PC1.</title>
        <authorList>
            <person name="Xu F."/>
            <person name="Jerlstrom-Hultqvist J."/>
            <person name="Kolisko M."/>
            <person name="Simpson A.G.B."/>
            <person name="Roger A.J."/>
            <person name="Svard S.G."/>
            <person name="Andersson J.O."/>
        </authorList>
    </citation>
    <scope>NUCLEOTIDE SEQUENCE</scope>
    <source>
        <strain evidence="1">PC1</strain>
    </source>
</reference>
<dbReference type="Gene3D" id="3.80.10.10">
    <property type="entry name" value="Ribonuclease Inhibitor"/>
    <property type="match status" value="1"/>
</dbReference>